<dbReference type="PANTHER" id="PTHR42718:SF46">
    <property type="entry name" value="BLR6921 PROTEIN"/>
    <property type="match status" value="1"/>
</dbReference>
<evidence type="ECO:0000256" key="4">
    <source>
        <dbReference type="ARBA" id="ARBA00022692"/>
    </source>
</evidence>
<feature type="transmembrane region" description="Helical" evidence="8">
    <location>
        <begin position="100"/>
        <end position="122"/>
    </location>
</feature>
<dbReference type="EMBL" id="NFDQ01000057">
    <property type="protein sequence ID" value="OTY75209.1"/>
    <property type="molecule type" value="Genomic_DNA"/>
</dbReference>
<feature type="transmembrane region" description="Helical" evidence="8">
    <location>
        <begin position="262"/>
        <end position="287"/>
    </location>
</feature>
<evidence type="ECO:0000313" key="10">
    <source>
        <dbReference type="EMBL" id="OTY75209.1"/>
    </source>
</evidence>
<dbReference type="PRINTS" id="PR01036">
    <property type="entry name" value="TCRTETB"/>
</dbReference>
<feature type="transmembrane region" description="Helical" evidence="8">
    <location>
        <begin position="327"/>
        <end position="344"/>
    </location>
</feature>
<reference evidence="10 11" key="1">
    <citation type="submission" date="2016-10" db="EMBL/GenBank/DDBJ databases">
        <title>Comparative genomics of Bacillus thuringiensis reveals a path to pathogens against multiple invertebrate hosts.</title>
        <authorList>
            <person name="Zheng J."/>
            <person name="Gao Q."/>
            <person name="Liu H."/>
            <person name="Peng D."/>
            <person name="Ruan L."/>
            <person name="Sun M."/>
        </authorList>
    </citation>
    <scope>NUCLEOTIDE SEQUENCE [LARGE SCALE GENOMIC DNA]</scope>
    <source>
        <strain evidence="10">BGSC 4CE1</strain>
    </source>
</reference>
<keyword evidence="2" id="KW-0813">Transport</keyword>
<feature type="transmembrane region" description="Helical" evidence="8">
    <location>
        <begin position="161"/>
        <end position="183"/>
    </location>
</feature>
<evidence type="ECO:0000256" key="1">
    <source>
        <dbReference type="ARBA" id="ARBA00004651"/>
    </source>
</evidence>
<feature type="transmembrane region" description="Helical" evidence="8">
    <location>
        <begin position="546"/>
        <end position="565"/>
    </location>
</feature>
<evidence type="ECO:0000259" key="9">
    <source>
        <dbReference type="PROSITE" id="PS50850"/>
    </source>
</evidence>
<dbReference type="GO" id="GO:0022857">
    <property type="term" value="F:transmembrane transporter activity"/>
    <property type="evidence" value="ECO:0007669"/>
    <property type="project" value="InterPro"/>
</dbReference>
<dbReference type="PROSITE" id="PS50850">
    <property type="entry name" value="MFS"/>
    <property type="match status" value="1"/>
</dbReference>
<dbReference type="InterPro" id="IPR020846">
    <property type="entry name" value="MFS_dom"/>
</dbReference>
<dbReference type="InterPro" id="IPR011701">
    <property type="entry name" value="MFS"/>
</dbReference>
<dbReference type="Gene3D" id="1.20.1250.20">
    <property type="entry name" value="MFS general substrate transporter like domains"/>
    <property type="match status" value="1"/>
</dbReference>
<feature type="transmembrane region" description="Helical" evidence="8">
    <location>
        <begin position="9"/>
        <end position="34"/>
    </location>
</feature>
<feature type="transmembrane region" description="Helical" evidence="8">
    <location>
        <begin position="46"/>
        <end position="63"/>
    </location>
</feature>
<protein>
    <submittedName>
        <fullName evidence="10">MFS transporter</fullName>
    </submittedName>
</protein>
<dbReference type="CDD" id="cd17321">
    <property type="entry name" value="MFS_MMR_MDR_like"/>
    <property type="match status" value="1"/>
</dbReference>
<gene>
    <name evidence="10" type="ORF">BK749_14380</name>
</gene>
<keyword evidence="5 8" id="KW-1133">Transmembrane helix</keyword>
<dbReference type="InterPro" id="IPR036259">
    <property type="entry name" value="MFS_trans_sf"/>
</dbReference>
<dbReference type="SUPFAM" id="SSF103473">
    <property type="entry name" value="MFS general substrate transporter"/>
    <property type="match status" value="1"/>
</dbReference>
<feature type="transmembrane region" description="Helical" evidence="8">
    <location>
        <begin position="195"/>
        <end position="215"/>
    </location>
</feature>
<dbReference type="Pfam" id="PF07690">
    <property type="entry name" value="MFS_1"/>
    <property type="match status" value="1"/>
</dbReference>
<dbReference type="Gene3D" id="1.20.1720.10">
    <property type="entry name" value="Multidrug resistance protein D"/>
    <property type="match status" value="1"/>
</dbReference>
<dbReference type="Proteomes" id="UP000194911">
    <property type="component" value="Unassembled WGS sequence"/>
</dbReference>
<dbReference type="RefSeq" id="WP_000435789.1">
    <property type="nucleotide sequence ID" value="NZ_NFDQ01000057.1"/>
</dbReference>
<feature type="domain" description="Major facilitator superfamily (MFS) profile" evidence="9">
    <location>
        <begin position="9"/>
        <end position="569"/>
    </location>
</feature>
<dbReference type="InterPro" id="IPR004638">
    <property type="entry name" value="EmrB-like"/>
</dbReference>
<keyword evidence="7" id="KW-0175">Coiled coil</keyword>
<evidence type="ECO:0000256" key="3">
    <source>
        <dbReference type="ARBA" id="ARBA00022475"/>
    </source>
</evidence>
<feature type="transmembrane region" description="Helical" evidence="8">
    <location>
        <begin position="75"/>
        <end position="94"/>
    </location>
</feature>
<keyword evidence="4 8" id="KW-0812">Transmembrane</keyword>
<keyword evidence="3" id="KW-1003">Cell membrane</keyword>
<dbReference type="NCBIfam" id="TIGR00711">
    <property type="entry name" value="efflux_EmrB"/>
    <property type="match status" value="1"/>
</dbReference>
<accession>A0A243CVT2</accession>
<evidence type="ECO:0000256" key="2">
    <source>
        <dbReference type="ARBA" id="ARBA00022448"/>
    </source>
</evidence>
<evidence type="ECO:0000256" key="6">
    <source>
        <dbReference type="ARBA" id="ARBA00023136"/>
    </source>
</evidence>
<evidence type="ECO:0000256" key="8">
    <source>
        <dbReference type="SAM" id="Phobius"/>
    </source>
</evidence>
<dbReference type="PANTHER" id="PTHR42718">
    <property type="entry name" value="MAJOR FACILITATOR SUPERFAMILY MULTIDRUG TRANSPORTER MFSC"/>
    <property type="match status" value="1"/>
</dbReference>
<sequence length="574" mass="64100">MEQKKGFKIVFLMCLGIFLCMIDTTIMNIALPAIQSDLNTSLEKMSWILNVYTMSIAVFAIPLGRIADIFGKAKIYIIGLFIFGLGSMLCAFANSGELLILFRFIQSIGAAILFPTAMVIGVSAVPLAKRNKALTILGVTQGLSAAIGPAVGGVITEQLGWRWVFLVNVPISIIAIVLCFIMLNIKHEERVQAKIDWIGLVLCSSTIFSLTLILVKGNDWGWLSNIALICYGISIISLILFITVERKVLEPMVNLQLFKDRIFVGASFAVIFSNMFLVGVTVLLPTFLTRLQNKTELEAAFLVTPISGMIFIVSPLAPLLLKRFGKVAVVFAGFLIMSMSYYWLQTIGVYSTNKEIIIPCMLLGIGYGLVVGPITILAASSFEGEMLTASQSVVSMLRQFGIVLAVAVFVSTLTHNISINTDKVYKYADERVQKIQVDKEEQRKILEIAKTKIESKSVKQGDQKESQRDDTILNQEEKSKLIEQKVSETLNTIPVQYQEAKKEEITKQVTQEVENKMEIMKEQVNEFSDDVNHYTENKMAESFTDLYKISAPIILILGFISFLFYERKRKINNF</sequence>
<keyword evidence="6 8" id="KW-0472">Membrane</keyword>
<organism evidence="10 11">
    <name type="scientific">Bacillus thuringiensis serovar vazensis</name>
    <dbReference type="NCBI Taxonomy" id="180867"/>
    <lineage>
        <taxon>Bacteria</taxon>
        <taxon>Bacillati</taxon>
        <taxon>Bacillota</taxon>
        <taxon>Bacilli</taxon>
        <taxon>Bacillales</taxon>
        <taxon>Bacillaceae</taxon>
        <taxon>Bacillus</taxon>
        <taxon>Bacillus cereus group</taxon>
    </lineage>
</organism>
<evidence type="ECO:0000313" key="11">
    <source>
        <dbReference type="Proteomes" id="UP000194911"/>
    </source>
</evidence>
<feature type="transmembrane region" description="Helical" evidence="8">
    <location>
        <begin position="400"/>
        <end position="419"/>
    </location>
</feature>
<feature type="coiled-coil region" evidence="7">
    <location>
        <begin position="510"/>
        <end position="537"/>
    </location>
</feature>
<feature type="transmembrane region" description="Helical" evidence="8">
    <location>
        <begin position="299"/>
        <end position="320"/>
    </location>
</feature>
<dbReference type="GO" id="GO:0005886">
    <property type="term" value="C:plasma membrane"/>
    <property type="evidence" value="ECO:0007669"/>
    <property type="project" value="UniProtKB-SubCell"/>
</dbReference>
<feature type="transmembrane region" description="Helical" evidence="8">
    <location>
        <begin position="356"/>
        <end position="379"/>
    </location>
</feature>
<proteinExistence type="predicted"/>
<evidence type="ECO:0000256" key="5">
    <source>
        <dbReference type="ARBA" id="ARBA00022989"/>
    </source>
</evidence>
<feature type="transmembrane region" description="Helical" evidence="8">
    <location>
        <begin position="134"/>
        <end position="155"/>
    </location>
</feature>
<comment type="caution">
    <text evidence="10">The sequence shown here is derived from an EMBL/GenBank/DDBJ whole genome shotgun (WGS) entry which is preliminary data.</text>
</comment>
<comment type="subcellular location">
    <subcellularLocation>
        <location evidence="1">Cell membrane</location>
        <topology evidence="1">Multi-pass membrane protein</topology>
    </subcellularLocation>
</comment>
<evidence type="ECO:0000256" key="7">
    <source>
        <dbReference type="SAM" id="Coils"/>
    </source>
</evidence>
<dbReference type="AlphaFoldDB" id="A0A243CVT2"/>
<feature type="transmembrane region" description="Helical" evidence="8">
    <location>
        <begin position="221"/>
        <end position="242"/>
    </location>
</feature>
<name>A0A243CVT2_BACTU</name>